<feature type="transmembrane region" description="Helical" evidence="1">
    <location>
        <begin position="202"/>
        <end position="222"/>
    </location>
</feature>
<feature type="transmembrane region" description="Helical" evidence="1">
    <location>
        <begin position="125"/>
        <end position="145"/>
    </location>
</feature>
<dbReference type="AlphaFoldDB" id="A0AAD4K6T9"/>
<feature type="non-terminal residue" evidence="2">
    <location>
        <position position="223"/>
    </location>
</feature>
<accession>A0AAD4K6T9</accession>
<feature type="transmembrane region" description="Helical" evidence="1">
    <location>
        <begin position="36"/>
        <end position="60"/>
    </location>
</feature>
<gene>
    <name evidence="2" type="ORF">KR093_004037</name>
</gene>
<keyword evidence="1" id="KW-1133">Transmembrane helix</keyword>
<dbReference type="EMBL" id="JAJJHW010001127">
    <property type="protein sequence ID" value="KAH8377196.1"/>
    <property type="molecule type" value="Genomic_DNA"/>
</dbReference>
<sequence length="223" mass="25568">APVLILFGYLADALVATRRMRMESYHMAMLANDWQLIGLMYMLLDVAIILTGCVLIGFSWRDARGVALLMLQRTLRTLIFSIWNYAVFLHYVVDVGCLLMLLANRQSQRQKAAFERQREKDERRLQILILVARICMSCVCLSWIVENHLKPLAVVWFVLMVLGIRCKLLASLTIVPLMCQEYGWLIWGWDDFTISMQFTNSLIGKAAAFLLMTLVGGGKWSLE</sequence>
<reference evidence="2" key="1">
    <citation type="journal article" date="2021" name="Mol. Ecol. Resour.">
        <title>Phylogenomic analyses of the genus Drosophila reveals genomic signals of climate adaptation.</title>
        <authorList>
            <person name="Li F."/>
            <person name="Rane R.V."/>
            <person name="Luria V."/>
            <person name="Xiong Z."/>
            <person name="Chen J."/>
            <person name="Li Z."/>
            <person name="Catullo R.A."/>
            <person name="Griffin P.C."/>
            <person name="Schiffer M."/>
            <person name="Pearce S."/>
            <person name="Lee S.F."/>
            <person name="McElroy K."/>
            <person name="Stocker A."/>
            <person name="Shirriffs J."/>
            <person name="Cockerell F."/>
            <person name="Coppin C."/>
            <person name="Sgro C.M."/>
            <person name="Karger A."/>
            <person name="Cain J.W."/>
            <person name="Weber J.A."/>
            <person name="Santpere G."/>
            <person name="Kirschner M.W."/>
            <person name="Hoffmann A.A."/>
            <person name="Oakeshott J.G."/>
            <person name="Zhang G."/>
        </authorList>
    </citation>
    <scope>NUCLEOTIDE SEQUENCE</scope>
    <source>
        <strain evidence="2">BGI-SZ-2011g</strain>
    </source>
</reference>
<evidence type="ECO:0000256" key="1">
    <source>
        <dbReference type="SAM" id="Phobius"/>
    </source>
</evidence>
<feature type="transmembrane region" description="Helical" evidence="1">
    <location>
        <begin position="80"/>
        <end position="104"/>
    </location>
</feature>
<keyword evidence="1" id="KW-0812">Transmembrane</keyword>
<keyword evidence="3" id="KW-1185">Reference proteome</keyword>
<comment type="caution">
    <text evidence="2">The sequence shown here is derived from an EMBL/GenBank/DDBJ whole genome shotgun (WGS) entry which is preliminary data.</text>
</comment>
<keyword evidence="1" id="KW-0472">Membrane</keyword>
<evidence type="ECO:0000313" key="3">
    <source>
        <dbReference type="Proteomes" id="UP001200034"/>
    </source>
</evidence>
<dbReference type="Proteomes" id="UP001200034">
    <property type="component" value="Unassembled WGS sequence"/>
</dbReference>
<protein>
    <submittedName>
        <fullName evidence="2">Uncharacterized protein</fullName>
    </submittedName>
</protein>
<proteinExistence type="predicted"/>
<name>A0AAD4K6T9_9MUSC</name>
<feature type="non-terminal residue" evidence="2">
    <location>
        <position position="1"/>
    </location>
</feature>
<feature type="transmembrane region" description="Helical" evidence="1">
    <location>
        <begin position="151"/>
        <end position="170"/>
    </location>
</feature>
<organism evidence="2 3">
    <name type="scientific">Drosophila rubida</name>
    <dbReference type="NCBI Taxonomy" id="30044"/>
    <lineage>
        <taxon>Eukaryota</taxon>
        <taxon>Metazoa</taxon>
        <taxon>Ecdysozoa</taxon>
        <taxon>Arthropoda</taxon>
        <taxon>Hexapoda</taxon>
        <taxon>Insecta</taxon>
        <taxon>Pterygota</taxon>
        <taxon>Neoptera</taxon>
        <taxon>Endopterygota</taxon>
        <taxon>Diptera</taxon>
        <taxon>Brachycera</taxon>
        <taxon>Muscomorpha</taxon>
        <taxon>Ephydroidea</taxon>
        <taxon>Drosophilidae</taxon>
        <taxon>Drosophila</taxon>
    </lineage>
</organism>
<evidence type="ECO:0000313" key="2">
    <source>
        <dbReference type="EMBL" id="KAH8377196.1"/>
    </source>
</evidence>